<dbReference type="AlphaFoldDB" id="A0A6I9WPB2"/>
<dbReference type="PRINTS" id="PR00700">
    <property type="entry name" value="PRTYPHPHTASE"/>
</dbReference>
<reference evidence="13" key="1">
    <citation type="submission" date="2025-08" db="UniProtKB">
        <authorList>
            <consortium name="RefSeq"/>
        </authorList>
    </citation>
    <scope>IDENTIFICATION</scope>
</reference>
<dbReference type="InterPro" id="IPR000242">
    <property type="entry name" value="PTP_cat"/>
</dbReference>
<keyword evidence="6" id="KW-0904">Protein phosphatase</keyword>
<organism evidence="12 13">
    <name type="scientific">Pogonomyrmex barbatus</name>
    <name type="common">red harvester ant</name>
    <dbReference type="NCBI Taxonomy" id="144034"/>
    <lineage>
        <taxon>Eukaryota</taxon>
        <taxon>Metazoa</taxon>
        <taxon>Ecdysozoa</taxon>
        <taxon>Arthropoda</taxon>
        <taxon>Hexapoda</taxon>
        <taxon>Insecta</taxon>
        <taxon>Pterygota</taxon>
        <taxon>Neoptera</taxon>
        <taxon>Endopterygota</taxon>
        <taxon>Hymenoptera</taxon>
        <taxon>Apocrita</taxon>
        <taxon>Aculeata</taxon>
        <taxon>Formicoidea</taxon>
        <taxon>Formicidae</taxon>
        <taxon>Myrmicinae</taxon>
        <taxon>Pogonomyrmex</taxon>
    </lineage>
</organism>
<dbReference type="InterPro" id="IPR016130">
    <property type="entry name" value="Tyr_Pase_AS"/>
</dbReference>
<dbReference type="PANTHER" id="PTHR19134">
    <property type="entry name" value="RECEPTOR-TYPE TYROSINE-PROTEIN PHOSPHATASE"/>
    <property type="match status" value="1"/>
</dbReference>
<dbReference type="InterPro" id="IPR050348">
    <property type="entry name" value="Protein-Tyr_Phosphatase"/>
</dbReference>
<evidence type="ECO:0000256" key="3">
    <source>
        <dbReference type="ARBA" id="ARBA00013064"/>
    </source>
</evidence>
<dbReference type="KEGG" id="pbar:105432050"/>
<dbReference type="InterPro" id="IPR029021">
    <property type="entry name" value="Prot-tyrosine_phosphatase-like"/>
</dbReference>
<evidence type="ECO:0000259" key="9">
    <source>
        <dbReference type="PROSITE" id="PS50055"/>
    </source>
</evidence>
<feature type="domain" description="Tyrosine specific protein phosphatases" evidence="10">
    <location>
        <begin position="1146"/>
        <end position="1216"/>
    </location>
</feature>
<dbReference type="EC" id="3.1.3.48" evidence="3"/>
<dbReference type="OrthoDB" id="6417559at2759"/>
<accession>A0A6I9WPB2</accession>
<dbReference type="Proteomes" id="UP000504615">
    <property type="component" value="Unplaced"/>
</dbReference>
<evidence type="ECO:0000259" key="11">
    <source>
        <dbReference type="PROSITE" id="PS50853"/>
    </source>
</evidence>
<comment type="similarity">
    <text evidence="2">Belongs to the protein-tyrosine phosphatase family.</text>
</comment>
<evidence type="ECO:0000256" key="1">
    <source>
        <dbReference type="ARBA" id="ARBA00004167"/>
    </source>
</evidence>
<name>A0A6I9WPB2_9HYME</name>
<dbReference type="PROSITE" id="PS50055">
    <property type="entry name" value="TYR_PHOSPHATASE_PTP"/>
    <property type="match status" value="2"/>
</dbReference>
<dbReference type="GO" id="GO:0008045">
    <property type="term" value="P:motor neuron axon guidance"/>
    <property type="evidence" value="ECO:0007669"/>
    <property type="project" value="TreeGrafter"/>
</dbReference>
<dbReference type="RefSeq" id="XP_011644954.1">
    <property type="nucleotide sequence ID" value="XM_011646652.2"/>
</dbReference>
<dbReference type="InterPro" id="IPR003961">
    <property type="entry name" value="FN3_dom"/>
</dbReference>
<dbReference type="SMART" id="SM00194">
    <property type="entry name" value="PTPc"/>
    <property type="match status" value="2"/>
</dbReference>
<dbReference type="SUPFAM" id="SSF49265">
    <property type="entry name" value="Fibronectin type III"/>
    <property type="match status" value="2"/>
</dbReference>
<keyword evidence="7" id="KW-0472">Membrane</keyword>
<feature type="domain" description="Tyrosine-protein phosphatase" evidence="9">
    <location>
        <begin position="681"/>
        <end position="934"/>
    </location>
</feature>
<evidence type="ECO:0000256" key="4">
    <source>
        <dbReference type="ARBA" id="ARBA00022729"/>
    </source>
</evidence>
<evidence type="ECO:0000256" key="2">
    <source>
        <dbReference type="ARBA" id="ARBA00009580"/>
    </source>
</evidence>
<feature type="domain" description="Tyrosine specific protein phosphatases" evidence="10">
    <location>
        <begin position="852"/>
        <end position="925"/>
    </location>
</feature>
<comment type="subcellular location">
    <subcellularLocation>
        <location evidence="1">Membrane</location>
        <topology evidence="1">Single-pass membrane protein</topology>
    </subcellularLocation>
</comment>
<dbReference type="CDD" id="cd00063">
    <property type="entry name" value="FN3"/>
    <property type="match status" value="1"/>
</dbReference>
<keyword evidence="12" id="KW-1185">Reference proteome</keyword>
<sequence length="1236" mass="142488">MYHKNYQIFTQEVRTLEGVPSRVLDLQQLLINTELSLIWRPPNQPNGKIIRYEVILKIREFYGCKDLKLATPNNHIINVSTTDTMITIPDLRPYTSYSAQVVTHNSRHFSIIEERIFDTAQSEIPSETFSQLRVQDWKLMWNAPEDCSTITGSMIARIKIRGISIDKPSIPVITSTNETTISVIVPMIWKDEYDNISIFYGFDIKVVEIDTRRISTSEDLLYLRWQSPLPPLNGKLRDYGIQSCYNVSTYPTYHKEHCKIIANHFNTSCDLWDDYICKDVPITTSAIIQVFAYNVNVTEPGALTSVTEEMLVNIEPDAPGNCTFTINNNSVVDLMWFHPWKTGNRLRSFHVRVVETFSNLRKLSLQKPINESTQYMTYEYPVTQYMRNYSKQLYLYPSTKYLVYIQTVTVANRFSNSTTMEIYTPSTACFETDLNYTVRKSDSTILLNVPSVLNDTQGSMMHVIVKGPNPCDQHLKLSKNLQMQSELKMNETAWQVVEVSTRELAGKQFVIGDNKTYGNGKNCPLKSNKSYQVIIMITEQNSSNKPIILAKLIRIGEIPSMHHGVWFIPLTIYLVTASISYYLCRRKCHKSIEDQMQNEIACQNIQNAEDDNEYESIPSIRYSEQDLSSISEEQSLSNGIIPEELVCIIANDNEKEEEMKSLVKVKDFEDYVKRAIQSESLAKQYKMLSKGQTQPWNYGKLPQNELKNRYRNVIAYDSTRVILEKLPDNAYSDYINANYITGYKVDKRYIATQGPKPNTVLDFWRMVWQENVLIICMVTNIIENGRIKCEQYWPDIGKKKKYGDIIVLNAKHNIFADYCIRTFHVTCGEETRKIEHLHYTAWPDHGIPLYTHSIVIYLKKLLAISPGDGPVVVHCSAGIGRTGIIILCDICLRRAAAEKIIDVFSETASIISERANMINNTQQYILIHLILVECLFSIPVTLPCNEHLPVRIKELKEQLLIQQQRLQNIAWQDKVLRQVTPLPSLSERNRAKNRFPELISNMTNRIYLTRYPESDEDSDYFPAVYVDGVRLQNQYIATQLPMPLTLNDFWRMIAEFKIELILMLQPPDFQDFTCCAIAFSSGEFKPTPYLNITAREVVKMEYYTSQKLLLIDNSEKSSREQPVTILTLTEWKSGRNQSPPPVMVMVNFWQAAEKIIRSDGPIATLCHDGVTGCGLYLALSFLLERMAIERECDVCMAVRAVKRSRPDFVSSQEHLEYLYNAALTFFEYFESYANFS</sequence>
<dbReference type="CDD" id="cd00047">
    <property type="entry name" value="PTPc"/>
    <property type="match status" value="1"/>
</dbReference>
<evidence type="ECO:0000256" key="7">
    <source>
        <dbReference type="ARBA" id="ARBA00023136"/>
    </source>
</evidence>
<dbReference type="InterPro" id="IPR036116">
    <property type="entry name" value="FN3_sf"/>
</dbReference>
<dbReference type="SUPFAM" id="SSF52799">
    <property type="entry name" value="(Phosphotyrosine protein) phosphatases II"/>
    <property type="match status" value="2"/>
</dbReference>
<dbReference type="Pfam" id="PF00041">
    <property type="entry name" value="fn3"/>
    <property type="match status" value="1"/>
</dbReference>
<comment type="catalytic activity">
    <reaction evidence="8">
        <text>O-phospho-L-tyrosyl-[protein] + H2O = L-tyrosyl-[protein] + phosphate</text>
        <dbReference type="Rhea" id="RHEA:10684"/>
        <dbReference type="Rhea" id="RHEA-COMP:10136"/>
        <dbReference type="Rhea" id="RHEA-COMP:20101"/>
        <dbReference type="ChEBI" id="CHEBI:15377"/>
        <dbReference type="ChEBI" id="CHEBI:43474"/>
        <dbReference type="ChEBI" id="CHEBI:46858"/>
        <dbReference type="ChEBI" id="CHEBI:61978"/>
        <dbReference type="EC" id="3.1.3.48"/>
    </reaction>
</comment>
<dbReference type="GO" id="GO:0004725">
    <property type="term" value="F:protein tyrosine phosphatase activity"/>
    <property type="evidence" value="ECO:0007669"/>
    <property type="project" value="UniProtKB-EC"/>
</dbReference>
<dbReference type="PROSITE" id="PS50056">
    <property type="entry name" value="TYR_PHOSPHATASE_2"/>
    <property type="match status" value="2"/>
</dbReference>
<dbReference type="GeneID" id="105432050"/>
<dbReference type="Gene3D" id="2.60.40.10">
    <property type="entry name" value="Immunoglobulins"/>
    <property type="match status" value="1"/>
</dbReference>
<evidence type="ECO:0000313" key="12">
    <source>
        <dbReference type="Proteomes" id="UP000504615"/>
    </source>
</evidence>
<dbReference type="FunFam" id="3.90.190.10:FF:000102">
    <property type="entry name" value="Receptor-type tyrosine-protein phosphatase"/>
    <property type="match status" value="1"/>
</dbReference>
<dbReference type="InterPro" id="IPR013783">
    <property type="entry name" value="Ig-like_fold"/>
</dbReference>
<gene>
    <name evidence="13" type="primary">LOC105432050</name>
</gene>
<evidence type="ECO:0000256" key="8">
    <source>
        <dbReference type="ARBA" id="ARBA00051722"/>
    </source>
</evidence>
<proteinExistence type="inferred from homology"/>
<evidence type="ECO:0000256" key="5">
    <source>
        <dbReference type="ARBA" id="ARBA00022801"/>
    </source>
</evidence>
<feature type="domain" description="Tyrosine-protein phosphatase" evidence="9">
    <location>
        <begin position="987"/>
        <end position="1225"/>
    </location>
</feature>
<dbReference type="SMART" id="SM00404">
    <property type="entry name" value="PTPc_motif"/>
    <property type="match status" value="2"/>
</dbReference>
<dbReference type="Pfam" id="PF00102">
    <property type="entry name" value="Y_phosphatase"/>
    <property type="match status" value="2"/>
</dbReference>
<evidence type="ECO:0000313" key="13">
    <source>
        <dbReference type="RefSeq" id="XP_011644954.1"/>
    </source>
</evidence>
<dbReference type="PROSITE" id="PS50853">
    <property type="entry name" value="FN3"/>
    <property type="match status" value="1"/>
</dbReference>
<dbReference type="GO" id="GO:0016020">
    <property type="term" value="C:membrane"/>
    <property type="evidence" value="ECO:0007669"/>
    <property type="project" value="UniProtKB-SubCell"/>
</dbReference>
<dbReference type="InterPro" id="IPR003595">
    <property type="entry name" value="Tyr_Pase_cat"/>
</dbReference>
<dbReference type="PANTHER" id="PTHR19134:SF562">
    <property type="entry name" value="PROTEIN-TYROSINE-PHOSPHATASE"/>
    <property type="match status" value="1"/>
</dbReference>
<feature type="domain" description="Fibronectin type-III" evidence="11">
    <location>
        <begin position="19"/>
        <end position="122"/>
    </location>
</feature>
<dbReference type="InterPro" id="IPR000387">
    <property type="entry name" value="Tyr_Pase_dom"/>
</dbReference>
<protein>
    <recommendedName>
        <fullName evidence="3">protein-tyrosine-phosphatase</fullName>
        <ecNumber evidence="3">3.1.3.48</ecNumber>
    </recommendedName>
</protein>
<evidence type="ECO:0000256" key="6">
    <source>
        <dbReference type="ARBA" id="ARBA00022912"/>
    </source>
</evidence>
<evidence type="ECO:0000259" key="10">
    <source>
        <dbReference type="PROSITE" id="PS50056"/>
    </source>
</evidence>
<keyword evidence="5" id="KW-0378">Hydrolase</keyword>
<keyword evidence="4" id="KW-0732">Signal</keyword>
<dbReference type="SMART" id="SM00060">
    <property type="entry name" value="FN3"/>
    <property type="match status" value="2"/>
</dbReference>
<dbReference type="PROSITE" id="PS00383">
    <property type="entry name" value="TYR_PHOSPHATASE_1"/>
    <property type="match status" value="1"/>
</dbReference>
<dbReference type="Gene3D" id="3.90.190.10">
    <property type="entry name" value="Protein tyrosine phosphatase superfamily"/>
    <property type="match status" value="2"/>
</dbReference>